<comment type="caution">
    <text evidence="4">The sequence shown here is derived from an EMBL/GenBank/DDBJ whole genome shotgun (WGS) entry which is preliminary data.</text>
</comment>
<sequence length="1316" mass="145803">MIIGQYHKLPLLPQSSSLPLQSKCSGSFYSFNLTSCMPYQSLISTTQNRPPSIYSCLHTCSSPSPLVEIGILDNAGCSISGNGGKRNGNNNNPRSWWWWWKENPYPFQPDDSKNQCIRASATLLAFLCCAYHALPTAVAFALATMTPCNGATVCEVKGGKWTRLSPDSSCDSFVVEGRERGLNTSSFSLLGPGVGVDIFWQRCQDLFFRLMLPEGYPDSVSADYIEYSLWRAAQGIASQISGVLSTQALLYAVGLGKGAIPSAAAVNWVLKDGIGYLSKILLSKYGRHFDENPKGWRLFADLLENAAYGLEILTPAFPQTFVLIGAVAGAARSAAALIQAATRSCFYAGFAVHRNFAEVIAKGEAQGMVSKFLGIMLGITLANCIGSSTPMVLASFAAVTAVHMYCNIKSYQSIQLRTLNIYRASLVFSEYLWSGQVPSIKEVNDEEPFFMNLPYVKINTHEIIYKRKRGQGGGIEETNLQEGTAVQNSKISNTANQSSISLLPRCCSESLEELVTVVHSVPTFPARLHYCPATQESEDAHPDYQPRPETKQQQPHLASPYRLPTFDGSSNPYDFKEWVRRLDDYFESHCIPESHQVSIARSLLSDHACQFWMRLEDRKESRGEYSTWKDMRRELKLKYLPSTHDQPSNFRIRSSPVYQTFGYGTLKNPTRESQDSPSIHQSDSATSSPHHTTVTHFPATFVETNRGHYYGRDHPSLSNIRVAAPPYRSSPSLDGRPSIGSSFGSVSYDSPLGLTPSHLSQPLASPGLDPASEVLVEKHIRKKRSPEPETECIHFVDANDTTDNEDFFEDETEAIKLGSLHDLNPDLGELEPLNFNALVNPESNPIKDIPLDKVYLNDINLISKETDLTLSTMKLNSEDFDLIITSTGLTSHNSELILDNSDYDLDNLELGVTQESFLLDLHPDLSGPESIDLRIITKSDPIENINILLEDINLTLNNFEPNLEDEHPKFLLESILGVAHLDLHLKECVSHDLTYLNSPCTDLNESISPYLPVASVTVVPAFVLETLPHLLSPIPVGDSLGYPIIVMSHDPSPYRVPDSYILPSISSSFPIKDHLSPSWLTLLDYTTATGRLSMTLVETSYRNVLVLLSKTPKSATLPTKVASVCCPGLRDSILTAIQQTSALIPAVLKLQIADHHPEIVQASSKVLSTEAMDAAGDICRRLELGSKLSDAISRKEDAFALFDLFRDERYLLLEGKQKFRVILKEDSSPEDMLKSLFHVNYLYWLEQNVGIAPKSIADECTSGGRLQISLDYIQREFIYIRRDGLQCGWLTDGLIARPLPNRILPGCDANSIVHSS</sequence>
<evidence type="ECO:0000256" key="1">
    <source>
        <dbReference type="ARBA" id="ARBA00007558"/>
    </source>
</evidence>
<dbReference type="InterPro" id="IPR006968">
    <property type="entry name" value="RUS_fam"/>
</dbReference>
<dbReference type="PANTHER" id="PTHR12770">
    <property type="entry name" value="RUS1 FAMILY PROTEIN C16ORF58"/>
    <property type="match status" value="1"/>
</dbReference>
<proteinExistence type="inferred from homology"/>
<feature type="domain" description="Protein root UVB sensitive/RUS" evidence="3">
    <location>
        <begin position="201"/>
        <end position="433"/>
    </location>
</feature>
<gene>
    <name evidence="4" type="ORF">M5K25_017746</name>
</gene>
<feature type="compositionally biased region" description="Basic and acidic residues" evidence="2">
    <location>
        <begin position="538"/>
        <end position="550"/>
    </location>
</feature>
<evidence type="ECO:0000256" key="2">
    <source>
        <dbReference type="SAM" id="MobiDB-lite"/>
    </source>
</evidence>
<feature type="compositionally biased region" description="Polar residues" evidence="2">
    <location>
        <begin position="675"/>
        <end position="693"/>
    </location>
</feature>
<dbReference type="Proteomes" id="UP001552299">
    <property type="component" value="Unassembled WGS sequence"/>
</dbReference>
<dbReference type="InterPro" id="IPR054549">
    <property type="entry name" value="UVB_sens_RUS_dom"/>
</dbReference>
<dbReference type="Pfam" id="PF04884">
    <property type="entry name" value="UVB_sens_prot"/>
    <property type="match status" value="1"/>
</dbReference>
<name>A0ABD0UV66_DENTH</name>
<reference evidence="4 5" key="1">
    <citation type="journal article" date="2024" name="Plant Biotechnol. J.">
        <title>Dendrobium thyrsiflorum genome and its molecular insights into genes involved in important horticultural traits.</title>
        <authorList>
            <person name="Chen B."/>
            <person name="Wang J.Y."/>
            <person name="Zheng P.J."/>
            <person name="Li K.L."/>
            <person name="Liang Y.M."/>
            <person name="Chen X.F."/>
            <person name="Zhang C."/>
            <person name="Zhao X."/>
            <person name="He X."/>
            <person name="Zhang G.Q."/>
            <person name="Liu Z.J."/>
            <person name="Xu Q."/>
        </authorList>
    </citation>
    <scope>NUCLEOTIDE SEQUENCE [LARGE SCALE GENOMIC DNA]</scope>
    <source>
        <strain evidence="4">GZMU011</strain>
    </source>
</reference>
<keyword evidence="5" id="KW-1185">Reference proteome</keyword>
<dbReference type="PANTHER" id="PTHR12770:SF22">
    <property type="entry name" value="PROTEIN ROOT UVB SENSITIVE 1, CHLOROPLASTIC"/>
    <property type="match status" value="1"/>
</dbReference>
<comment type="similarity">
    <text evidence="1">Belongs to the RUS1 family.</text>
</comment>
<evidence type="ECO:0000259" key="3">
    <source>
        <dbReference type="Pfam" id="PF04884"/>
    </source>
</evidence>
<evidence type="ECO:0000313" key="5">
    <source>
        <dbReference type="Proteomes" id="UP001552299"/>
    </source>
</evidence>
<dbReference type="EMBL" id="JANQDX010000013">
    <property type="protein sequence ID" value="KAL0914232.1"/>
    <property type="molecule type" value="Genomic_DNA"/>
</dbReference>
<organism evidence="4 5">
    <name type="scientific">Dendrobium thyrsiflorum</name>
    <name type="common">Pinecone-like raceme dendrobium</name>
    <name type="synonym">Orchid</name>
    <dbReference type="NCBI Taxonomy" id="117978"/>
    <lineage>
        <taxon>Eukaryota</taxon>
        <taxon>Viridiplantae</taxon>
        <taxon>Streptophyta</taxon>
        <taxon>Embryophyta</taxon>
        <taxon>Tracheophyta</taxon>
        <taxon>Spermatophyta</taxon>
        <taxon>Magnoliopsida</taxon>
        <taxon>Liliopsida</taxon>
        <taxon>Asparagales</taxon>
        <taxon>Orchidaceae</taxon>
        <taxon>Epidendroideae</taxon>
        <taxon>Malaxideae</taxon>
        <taxon>Dendrobiinae</taxon>
        <taxon>Dendrobium</taxon>
    </lineage>
</organism>
<evidence type="ECO:0000313" key="4">
    <source>
        <dbReference type="EMBL" id="KAL0914232.1"/>
    </source>
</evidence>
<feature type="region of interest" description="Disordered" evidence="2">
    <location>
        <begin position="663"/>
        <end position="693"/>
    </location>
</feature>
<feature type="region of interest" description="Disordered" evidence="2">
    <location>
        <begin position="536"/>
        <end position="563"/>
    </location>
</feature>
<protein>
    <recommendedName>
        <fullName evidence="3">Protein root UVB sensitive/RUS domain-containing protein</fullName>
    </recommendedName>
</protein>
<accession>A0ABD0UV66</accession>